<dbReference type="EMBL" id="BAABKX010000015">
    <property type="protein sequence ID" value="GAA5055279.1"/>
    <property type="molecule type" value="Genomic_DNA"/>
</dbReference>
<dbReference type="InterPro" id="IPR001926">
    <property type="entry name" value="TrpB-like_PALP"/>
</dbReference>
<reference evidence="5 6" key="1">
    <citation type="journal article" date="2019" name="Int. J. Syst. Evol. Microbiol.">
        <title>The Global Catalogue of Microorganisms (GCM) 10K type strain sequencing project: providing services to taxonomists for standard genome sequencing and annotation.</title>
        <authorList>
            <consortium name="The Broad Institute Genomics Platform"/>
            <consortium name="The Broad Institute Genome Sequencing Center for Infectious Disease"/>
            <person name="Wu L."/>
            <person name="Ma J."/>
        </authorList>
    </citation>
    <scope>NUCLEOTIDE SEQUENCE [LARGE SCALE GENOMIC DNA]</scope>
    <source>
        <strain evidence="5 6">JCM 17504</strain>
    </source>
</reference>
<gene>
    <name evidence="5" type="ORF">GCM10025751_34700</name>
</gene>
<dbReference type="SUPFAM" id="SSF53686">
    <property type="entry name" value="Tryptophan synthase beta subunit-like PLP-dependent enzymes"/>
    <property type="match status" value="1"/>
</dbReference>
<proteinExistence type="predicted"/>
<dbReference type="InterPro" id="IPR050147">
    <property type="entry name" value="Ser/Thr_Dehydratase"/>
</dbReference>
<dbReference type="InterPro" id="IPR036052">
    <property type="entry name" value="TrpB-like_PALP_sf"/>
</dbReference>
<dbReference type="GO" id="GO:0006567">
    <property type="term" value="P:L-threonine catabolic process"/>
    <property type="evidence" value="ECO:0007669"/>
    <property type="project" value="TreeGrafter"/>
</dbReference>
<dbReference type="GO" id="GO:0003941">
    <property type="term" value="F:L-serine ammonia-lyase activity"/>
    <property type="evidence" value="ECO:0007669"/>
    <property type="project" value="TreeGrafter"/>
</dbReference>
<evidence type="ECO:0000313" key="5">
    <source>
        <dbReference type="EMBL" id="GAA5055279.1"/>
    </source>
</evidence>
<dbReference type="GO" id="GO:0004794">
    <property type="term" value="F:threonine deaminase activity"/>
    <property type="evidence" value="ECO:0007669"/>
    <property type="project" value="TreeGrafter"/>
</dbReference>
<protein>
    <submittedName>
        <fullName evidence="5">Threonine synthase</fullName>
    </submittedName>
</protein>
<organism evidence="5 6">
    <name type="scientific">Haladaptatus pallidirubidus</name>
    <dbReference type="NCBI Taxonomy" id="1008152"/>
    <lineage>
        <taxon>Archaea</taxon>
        <taxon>Methanobacteriati</taxon>
        <taxon>Methanobacteriota</taxon>
        <taxon>Stenosarchaea group</taxon>
        <taxon>Halobacteria</taxon>
        <taxon>Halobacteriales</taxon>
        <taxon>Haladaptataceae</taxon>
        <taxon>Haladaptatus</taxon>
    </lineage>
</organism>
<accession>A0AAV3UKK4</accession>
<evidence type="ECO:0000256" key="3">
    <source>
        <dbReference type="ARBA" id="ARBA00023239"/>
    </source>
</evidence>
<comment type="cofactor">
    <cofactor evidence="1">
        <name>pyridoxal 5'-phosphate</name>
        <dbReference type="ChEBI" id="CHEBI:597326"/>
    </cofactor>
</comment>
<dbReference type="Gene3D" id="3.40.50.1100">
    <property type="match status" value="2"/>
</dbReference>
<dbReference type="Proteomes" id="UP001501729">
    <property type="component" value="Unassembled WGS sequence"/>
</dbReference>
<keyword evidence="3" id="KW-0456">Lyase</keyword>
<comment type="caution">
    <text evidence="5">The sequence shown here is derived from an EMBL/GenBank/DDBJ whole genome shotgun (WGS) entry which is preliminary data.</text>
</comment>
<evidence type="ECO:0000256" key="1">
    <source>
        <dbReference type="ARBA" id="ARBA00001933"/>
    </source>
</evidence>
<dbReference type="PRINTS" id="PR00469">
    <property type="entry name" value="PNDRDTASEII"/>
</dbReference>
<name>A0AAV3UKK4_9EURY</name>
<keyword evidence="2" id="KW-0663">Pyridoxal phosphate</keyword>
<feature type="domain" description="Tryptophan synthase beta chain-like PALP" evidence="4">
    <location>
        <begin position="82"/>
        <end position="386"/>
    </location>
</feature>
<dbReference type="CDD" id="cd01563">
    <property type="entry name" value="Thr-synth_1"/>
    <property type="match status" value="1"/>
</dbReference>
<dbReference type="NCBIfam" id="NF006050">
    <property type="entry name" value="PRK08197.1"/>
    <property type="match status" value="1"/>
</dbReference>
<sequence>MSAREPPIMETTDAFIGLTCVDCGETFDAEVGTHRCPDCDGILDPEYDYDEIDLSRSDLESRRFDTMWKYEELLPFTRDSAVTMDEGATPLVECPNLAEQMGVGRVLLKDEGRNPTGTFKDRGQTMAVTAAAQHGATDVALASAGNAGQAAAAYAARADIQSHVFLPTRAGFTNKAMVNVHGGDMTVVEGRIGDAGAAYADAMADEDWYSVKTFVTPYRHEGKKTMFYEIAEQMDWEVPDAVVYPTGGGVGLVGMHKAAKEFRELGLTDDLPAMYAAQSSGCAPIVKAWEEGEDAHEAWETPDTICGGIEIPDPGASPMILDALRESDGGAVATSDEDILDSAVAVAQQEGLEMGATCAAAASGAWELAQQGEFDEDDTVVLLNTGAGNKDDDVLRSHLMGMGV</sequence>
<evidence type="ECO:0000313" key="6">
    <source>
        <dbReference type="Proteomes" id="UP001501729"/>
    </source>
</evidence>
<evidence type="ECO:0000259" key="4">
    <source>
        <dbReference type="Pfam" id="PF00291"/>
    </source>
</evidence>
<dbReference type="GO" id="GO:0009097">
    <property type="term" value="P:isoleucine biosynthetic process"/>
    <property type="evidence" value="ECO:0007669"/>
    <property type="project" value="TreeGrafter"/>
</dbReference>
<evidence type="ECO:0000256" key="2">
    <source>
        <dbReference type="ARBA" id="ARBA00022898"/>
    </source>
</evidence>
<dbReference type="AlphaFoldDB" id="A0AAV3UKK4"/>
<dbReference type="PANTHER" id="PTHR48078">
    <property type="entry name" value="THREONINE DEHYDRATASE, MITOCHONDRIAL-RELATED"/>
    <property type="match status" value="1"/>
</dbReference>
<keyword evidence="6" id="KW-1185">Reference proteome</keyword>
<dbReference type="GO" id="GO:0006565">
    <property type="term" value="P:L-serine catabolic process"/>
    <property type="evidence" value="ECO:0007669"/>
    <property type="project" value="TreeGrafter"/>
</dbReference>
<dbReference type="Pfam" id="PF00291">
    <property type="entry name" value="PALP"/>
    <property type="match status" value="1"/>
</dbReference>
<dbReference type="PANTHER" id="PTHR48078:SF6">
    <property type="entry name" value="L-THREONINE DEHYDRATASE CATABOLIC TDCB"/>
    <property type="match status" value="1"/>
</dbReference>